<evidence type="ECO:0000313" key="3">
    <source>
        <dbReference type="Proteomes" id="UP000183900"/>
    </source>
</evidence>
<dbReference type="Gene3D" id="3.20.20.190">
    <property type="entry name" value="Phosphatidylinositol (PI) phosphodiesterase"/>
    <property type="match status" value="1"/>
</dbReference>
<organism evidence="2 3">
    <name type="scientific">Pannonibacter indicus</name>
    <dbReference type="NCBI Taxonomy" id="466044"/>
    <lineage>
        <taxon>Bacteria</taxon>
        <taxon>Pseudomonadati</taxon>
        <taxon>Pseudomonadota</taxon>
        <taxon>Alphaproteobacteria</taxon>
        <taxon>Hyphomicrobiales</taxon>
        <taxon>Stappiaceae</taxon>
        <taxon>Pannonibacter</taxon>
    </lineage>
</organism>
<dbReference type="InterPro" id="IPR017946">
    <property type="entry name" value="PLC-like_Pdiesterase_TIM-brl"/>
</dbReference>
<reference evidence="3" key="1">
    <citation type="submission" date="2015-08" db="EMBL/GenBank/DDBJ databases">
        <authorList>
            <person name="Varghese N."/>
        </authorList>
    </citation>
    <scope>NUCLEOTIDE SEQUENCE [LARGE SCALE GENOMIC DNA]</scope>
    <source>
        <strain evidence="3">DSM 23407</strain>
    </source>
</reference>
<dbReference type="GO" id="GO:0006629">
    <property type="term" value="P:lipid metabolic process"/>
    <property type="evidence" value="ECO:0007669"/>
    <property type="project" value="InterPro"/>
</dbReference>
<dbReference type="GO" id="GO:0008081">
    <property type="term" value="F:phosphoric diester hydrolase activity"/>
    <property type="evidence" value="ECO:0007669"/>
    <property type="project" value="InterPro"/>
</dbReference>
<dbReference type="AlphaFoldDB" id="A0A0K6I580"/>
<dbReference type="SUPFAM" id="SSF51695">
    <property type="entry name" value="PLC-like phosphodiesterases"/>
    <property type="match status" value="1"/>
</dbReference>
<accession>A0A0K6I580</accession>
<sequence length="253" mass="28655">MTDHSWIVSRPIAHRGFHTASAGIMENSPTAIAEAMTRNYAIEVDVQETADGRALVFHDDDLDRLAEGTGPVLARTAAELTAIRMQKGTDRLWLLEELLEQVNGKVTLVVEIKSLMKPDAQADFVRGVADTVRGYKGPLVLKSFDPDMLSVLREHAPEIPRGIVADSTPNKGEYRQLTRMQRFIHRHLLHAPRTRPHFISYHYKDLPMMGPSILRKFFDLPIMTWTVRDPADRQRALAFADQIIFEGFDTDKV</sequence>
<dbReference type="PANTHER" id="PTHR46211:SF1">
    <property type="entry name" value="GLYCEROPHOSPHODIESTER PHOSPHODIESTERASE, CYTOPLASMIC"/>
    <property type="match status" value="1"/>
</dbReference>
<dbReference type="OrthoDB" id="384721at2"/>
<dbReference type="Proteomes" id="UP000183900">
    <property type="component" value="Unassembled WGS sequence"/>
</dbReference>
<evidence type="ECO:0000313" key="2">
    <source>
        <dbReference type="EMBL" id="CUA98285.1"/>
    </source>
</evidence>
<protein>
    <submittedName>
        <fullName evidence="2">Glycerophosphoryl diester phosphodiesterase</fullName>
    </submittedName>
</protein>
<dbReference type="EMBL" id="CYHE01000009">
    <property type="protein sequence ID" value="CUA98285.1"/>
    <property type="molecule type" value="Genomic_DNA"/>
</dbReference>
<gene>
    <name evidence="2" type="ORF">Ga0061067_10987</name>
</gene>
<name>A0A0K6I580_9HYPH</name>
<feature type="domain" description="GP-PDE" evidence="1">
    <location>
        <begin position="9"/>
        <end position="253"/>
    </location>
</feature>
<dbReference type="RefSeq" id="WP_055456312.1">
    <property type="nucleotide sequence ID" value="NZ_CYHE01000009.1"/>
</dbReference>
<dbReference type="InterPro" id="IPR030395">
    <property type="entry name" value="GP_PDE_dom"/>
</dbReference>
<dbReference type="Pfam" id="PF03009">
    <property type="entry name" value="GDPD"/>
    <property type="match status" value="1"/>
</dbReference>
<proteinExistence type="predicted"/>
<keyword evidence="3" id="KW-1185">Reference proteome</keyword>
<evidence type="ECO:0000259" key="1">
    <source>
        <dbReference type="PROSITE" id="PS51704"/>
    </source>
</evidence>
<dbReference type="PANTHER" id="PTHR46211">
    <property type="entry name" value="GLYCEROPHOSPHORYL DIESTER PHOSPHODIESTERASE"/>
    <property type="match status" value="1"/>
</dbReference>
<dbReference type="PROSITE" id="PS51704">
    <property type="entry name" value="GP_PDE"/>
    <property type="match status" value="1"/>
</dbReference>